<comment type="caution">
    <text evidence="1">The sequence shown here is derived from an EMBL/GenBank/DDBJ whole genome shotgun (WGS) entry which is preliminary data.</text>
</comment>
<keyword evidence="2" id="KW-1185">Reference proteome</keyword>
<organism evidence="1 2">
    <name type="scientific">Smallanthus sonchifolius</name>
    <dbReference type="NCBI Taxonomy" id="185202"/>
    <lineage>
        <taxon>Eukaryota</taxon>
        <taxon>Viridiplantae</taxon>
        <taxon>Streptophyta</taxon>
        <taxon>Embryophyta</taxon>
        <taxon>Tracheophyta</taxon>
        <taxon>Spermatophyta</taxon>
        <taxon>Magnoliopsida</taxon>
        <taxon>eudicotyledons</taxon>
        <taxon>Gunneridae</taxon>
        <taxon>Pentapetalae</taxon>
        <taxon>asterids</taxon>
        <taxon>campanulids</taxon>
        <taxon>Asterales</taxon>
        <taxon>Asteraceae</taxon>
        <taxon>Asteroideae</taxon>
        <taxon>Heliantheae alliance</taxon>
        <taxon>Millerieae</taxon>
        <taxon>Smallanthus</taxon>
    </lineage>
</organism>
<name>A0ACB9JY83_9ASTR</name>
<evidence type="ECO:0000313" key="1">
    <source>
        <dbReference type="EMBL" id="KAI3824935.1"/>
    </source>
</evidence>
<accession>A0ACB9JY83</accession>
<evidence type="ECO:0000313" key="2">
    <source>
        <dbReference type="Proteomes" id="UP001056120"/>
    </source>
</evidence>
<proteinExistence type="predicted"/>
<dbReference type="EMBL" id="CM042019">
    <property type="protein sequence ID" value="KAI3824935.1"/>
    <property type="molecule type" value="Genomic_DNA"/>
</dbReference>
<sequence length="231" mass="26881">MSVTEEEEAEKSCITIPDHIITDRHRIIPRTNMPIGIADEIAQRFHDKEHEAGKKEECQRKFEVYNSHPKENLKIKKEIGEDIKEISEAKPASHQSSPITSSSRHQTPSPEKQTSTPSSQNRKKSLAKKTRKVKYVSWIQIGKRHVIKIDDDIRQTFKCMSDVMELPDSDRQKIVSLRIDRYNENDSDITLIEALKIKGFTIYERKKVVDDDPLEIIPIVSWELLRKMECF</sequence>
<dbReference type="Proteomes" id="UP001056120">
    <property type="component" value="Linkage Group LG02"/>
</dbReference>
<gene>
    <name evidence="1" type="ORF">L1987_06408</name>
</gene>
<protein>
    <submittedName>
        <fullName evidence="1">Uncharacterized protein</fullName>
    </submittedName>
</protein>
<reference evidence="2" key="1">
    <citation type="journal article" date="2022" name="Mol. Ecol. Resour.">
        <title>The genomes of chicory, endive, great burdock and yacon provide insights into Asteraceae palaeo-polyploidization history and plant inulin production.</title>
        <authorList>
            <person name="Fan W."/>
            <person name="Wang S."/>
            <person name="Wang H."/>
            <person name="Wang A."/>
            <person name="Jiang F."/>
            <person name="Liu H."/>
            <person name="Zhao H."/>
            <person name="Xu D."/>
            <person name="Zhang Y."/>
        </authorList>
    </citation>
    <scope>NUCLEOTIDE SEQUENCE [LARGE SCALE GENOMIC DNA]</scope>
    <source>
        <strain evidence="2">cv. Yunnan</strain>
    </source>
</reference>
<reference evidence="1 2" key="2">
    <citation type="journal article" date="2022" name="Mol. Ecol. Resour.">
        <title>The genomes of chicory, endive, great burdock and yacon provide insights into Asteraceae paleo-polyploidization history and plant inulin production.</title>
        <authorList>
            <person name="Fan W."/>
            <person name="Wang S."/>
            <person name="Wang H."/>
            <person name="Wang A."/>
            <person name="Jiang F."/>
            <person name="Liu H."/>
            <person name="Zhao H."/>
            <person name="Xu D."/>
            <person name="Zhang Y."/>
        </authorList>
    </citation>
    <scope>NUCLEOTIDE SEQUENCE [LARGE SCALE GENOMIC DNA]</scope>
    <source>
        <strain evidence="2">cv. Yunnan</strain>
        <tissue evidence="1">Leaves</tissue>
    </source>
</reference>